<dbReference type="Gene3D" id="2.170.270.10">
    <property type="entry name" value="SET domain"/>
    <property type="match status" value="1"/>
</dbReference>
<dbReference type="PANTHER" id="PTHR47780:SF1">
    <property type="entry name" value="PROTEIN SET DOMAIN GROUP 41"/>
    <property type="match status" value="1"/>
</dbReference>
<evidence type="ECO:0000313" key="1">
    <source>
        <dbReference type="EMBL" id="KAH7568078.1"/>
    </source>
</evidence>
<keyword evidence="2" id="KW-1185">Reference proteome</keyword>
<dbReference type="EMBL" id="JAFEMO010000007">
    <property type="protein sequence ID" value="KAH7568078.1"/>
    <property type="molecule type" value="Genomic_DNA"/>
</dbReference>
<accession>A0ABQ8HUQ8</accession>
<reference evidence="1 2" key="1">
    <citation type="submission" date="2021-02" db="EMBL/GenBank/DDBJ databases">
        <title>Plant Genome Project.</title>
        <authorList>
            <person name="Zhang R.-G."/>
        </authorList>
    </citation>
    <scope>NUCLEOTIDE SEQUENCE [LARGE SCALE GENOMIC DNA]</scope>
    <source>
        <tissue evidence="1">Leaves</tissue>
    </source>
</reference>
<dbReference type="SUPFAM" id="SSF82199">
    <property type="entry name" value="SET domain"/>
    <property type="match status" value="1"/>
</dbReference>
<proteinExistence type="predicted"/>
<dbReference type="InterPro" id="IPR011990">
    <property type="entry name" value="TPR-like_helical_dom_sf"/>
</dbReference>
<dbReference type="PANTHER" id="PTHR47780">
    <property type="entry name" value="PROTEIN SET DOMAIN GROUP 41"/>
    <property type="match status" value="1"/>
</dbReference>
<dbReference type="Proteomes" id="UP000827721">
    <property type="component" value="Unassembled WGS sequence"/>
</dbReference>
<protein>
    <recommendedName>
        <fullName evidence="3">Protein SET DOMAIN GROUP 41</fullName>
    </recommendedName>
</protein>
<dbReference type="Gene3D" id="1.25.40.10">
    <property type="entry name" value="Tetratricopeptide repeat domain"/>
    <property type="match status" value="1"/>
</dbReference>
<organism evidence="1 2">
    <name type="scientific">Xanthoceras sorbifolium</name>
    <dbReference type="NCBI Taxonomy" id="99658"/>
    <lineage>
        <taxon>Eukaryota</taxon>
        <taxon>Viridiplantae</taxon>
        <taxon>Streptophyta</taxon>
        <taxon>Embryophyta</taxon>
        <taxon>Tracheophyta</taxon>
        <taxon>Spermatophyta</taxon>
        <taxon>Magnoliopsida</taxon>
        <taxon>eudicotyledons</taxon>
        <taxon>Gunneridae</taxon>
        <taxon>Pentapetalae</taxon>
        <taxon>rosids</taxon>
        <taxon>malvids</taxon>
        <taxon>Sapindales</taxon>
        <taxon>Sapindaceae</taxon>
        <taxon>Xanthoceroideae</taxon>
        <taxon>Xanthoceras</taxon>
    </lineage>
</organism>
<sequence>MTHLSRCATGAGARVWCFAMCSGQDLTPPLPPLTFALHHPSPPSSDIRAALRLLHSLPSTFPSLSPPPPRLFGLLTNRDWLLSSGDPDVVSIIREGAREMARDGGRNLSNDVALAEAVMCLVMTNAVEVQDKSGRMLGIAVYDSNFSWINHSCSPNACYRFLFSDSNTAPFSNESNVRIVPGFFNGVETQGESDVCSTSQLKQGFERYDPTSPRIIVRSIKKINKGEAVTVAYTDLLQPKAMRQAELWSKYQFVCCCKRCSASPPTYVDCTLEEISAANLELSLKFDSGDVNQKLTDYMDEVITEYLSVCDPEACCKKLENLLNQGLLCEHLKTEEEKVVLNLRLHPLHHLALNAYTTLASAYKIRSSDLLALKSDIDAHNREAFNMSRTSAGYSLLLAGATDHLFQSETSLIASAANFWVSAGESLLTLARSSGWNFFVKPGLPVSSSSLEKLKCSKCPLMDRLEVNSPAQNTDFENISCNFLDCITNMTQKVWSSLTYGCAHLQTYKDPIDFSWLRKSPSLWDLQAHSSSIDEGSSYFETEGSISTSEAQLYTEEVKVSIFQLGVHCLLYGRYLANICYGENVHLTCQIHNDLSRE</sequence>
<dbReference type="CDD" id="cd20071">
    <property type="entry name" value="SET_SMYD"/>
    <property type="match status" value="1"/>
</dbReference>
<dbReference type="InterPro" id="IPR046341">
    <property type="entry name" value="SET_dom_sf"/>
</dbReference>
<evidence type="ECO:0000313" key="2">
    <source>
        <dbReference type="Proteomes" id="UP000827721"/>
    </source>
</evidence>
<name>A0ABQ8HUQ8_9ROSI</name>
<comment type="caution">
    <text evidence="1">The sequence shown here is derived from an EMBL/GenBank/DDBJ whole genome shotgun (WGS) entry which is preliminary data.</text>
</comment>
<gene>
    <name evidence="1" type="ORF">JRO89_XS07G0230600</name>
</gene>
<evidence type="ECO:0008006" key="3">
    <source>
        <dbReference type="Google" id="ProtNLM"/>
    </source>
</evidence>